<sequence>MTQEYLAALLEHLTDYGMEVVGAIAILLIGKWFSGRAHDLVLRTLNRLPRVDDTLKPFLSSLVRYFVIAVTLIAVLSQFGVQTTSIIAVLGAAGLAVGLALQGTLQNIAAGIMLLLLRPFRVGDYIDAEGIAGTVDVIGLFTTDMTTFDGIYRSVPNSELWNRNILNYSRNPTRRLDLPVGISYEDDVEQALALLLEHLGQDERVLPDPQPQVLVTGLGDSSVDLTLRCWANRTDFWSLRFDLTRNVKLWLDAAGIGIPFPQRDVHLYQASSTPGTGESEQAPISTTKKVTSGTLGPDHEESE</sequence>
<evidence type="ECO:0000256" key="6">
    <source>
        <dbReference type="ARBA" id="ARBA00023136"/>
    </source>
</evidence>
<feature type="domain" description="Mechanosensitive ion channel MscS" evidence="9">
    <location>
        <begin position="104"/>
        <end position="170"/>
    </location>
</feature>
<comment type="subcellular location">
    <subcellularLocation>
        <location evidence="1">Cell membrane</location>
        <topology evidence="1">Multi-pass membrane protein</topology>
    </subcellularLocation>
</comment>
<dbReference type="InterPro" id="IPR011066">
    <property type="entry name" value="MscS_channel_C_sf"/>
</dbReference>
<evidence type="ECO:0000256" key="7">
    <source>
        <dbReference type="SAM" id="MobiDB-lite"/>
    </source>
</evidence>
<dbReference type="GO" id="GO:0005886">
    <property type="term" value="C:plasma membrane"/>
    <property type="evidence" value="ECO:0007669"/>
    <property type="project" value="UniProtKB-SubCell"/>
</dbReference>
<dbReference type="InterPro" id="IPR011014">
    <property type="entry name" value="MscS_channel_TM-2"/>
</dbReference>
<gene>
    <name evidence="12" type="ORF">METZ01_LOCUS258399</name>
</gene>
<evidence type="ECO:0000259" key="11">
    <source>
        <dbReference type="Pfam" id="PF21088"/>
    </source>
</evidence>
<comment type="similarity">
    <text evidence="2">Belongs to the MscS (TC 1.A.23) family.</text>
</comment>
<dbReference type="InterPro" id="IPR023408">
    <property type="entry name" value="MscS_beta-dom_sf"/>
</dbReference>
<proteinExistence type="inferred from homology"/>
<dbReference type="Pfam" id="PF00924">
    <property type="entry name" value="MS_channel_2nd"/>
    <property type="match status" value="1"/>
</dbReference>
<accession>A0A382J1V6</accession>
<evidence type="ECO:0000259" key="9">
    <source>
        <dbReference type="Pfam" id="PF00924"/>
    </source>
</evidence>
<dbReference type="Gene3D" id="3.30.70.100">
    <property type="match status" value="1"/>
</dbReference>
<dbReference type="SUPFAM" id="SSF82861">
    <property type="entry name" value="Mechanosensitive channel protein MscS (YggB), transmembrane region"/>
    <property type="match status" value="1"/>
</dbReference>
<reference evidence="12" key="1">
    <citation type="submission" date="2018-05" db="EMBL/GenBank/DDBJ databases">
        <authorList>
            <person name="Lanie J.A."/>
            <person name="Ng W.-L."/>
            <person name="Kazmierczak K.M."/>
            <person name="Andrzejewski T.M."/>
            <person name="Davidsen T.M."/>
            <person name="Wayne K.J."/>
            <person name="Tettelin H."/>
            <person name="Glass J.I."/>
            <person name="Rusch D."/>
            <person name="Podicherti R."/>
            <person name="Tsui H.-C.T."/>
            <person name="Winkler M.E."/>
        </authorList>
    </citation>
    <scope>NUCLEOTIDE SEQUENCE</scope>
</reference>
<dbReference type="InterPro" id="IPR006685">
    <property type="entry name" value="MscS_channel_2nd"/>
</dbReference>
<keyword evidence="5 8" id="KW-1133">Transmembrane helix</keyword>
<dbReference type="GO" id="GO:0008381">
    <property type="term" value="F:mechanosensitive monoatomic ion channel activity"/>
    <property type="evidence" value="ECO:0007669"/>
    <property type="project" value="InterPro"/>
</dbReference>
<dbReference type="InterPro" id="IPR010920">
    <property type="entry name" value="LSM_dom_sf"/>
</dbReference>
<feature type="region of interest" description="Disordered" evidence="7">
    <location>
        <begin position="269"/>
        <end position="303"/>
    </location>
</feature>
<keyword evidence="3" id="KW-1003">Cell membrane</keyword>
<dbReference type="InterPro" id="IPR049142">
    <property type="entry name" value="MS_channel_1st"/>
</dbReference>
<dbReference type="Pfam" id="PF21082">
    <property type="entry name" value="MS_channel_3rd"/>
    <property type="match status" value="1"/>
</dbReference>
<protein>
    <recommendedName>
        <fullName evidence="13">Mechanosensitive ion channel protein MscS</fullName>
    </recommendedName>
</protein>
<dbReference type="Gene3D" id="2.30.30.60">
    <property type="match status" value="1"/>
</dbReference>
<evidence type="ECO:0000256" key="8">
    <source>
        <dbReference type="SAM" id="Phobius"/>
    </source>
</evidence>
<dbReference type="Pfam" id="PF21088">
    <property type="entry name" value="MS_channel_1st"/>
    <property type="match status" value="1"/>
</dbReference>
<evidence type="ECO:0008006" key="13">
    <source>
        <dbReference type="Google" id="ProtNLM"/>
    </source>
</evidence>
<dbReference type="PANTHER" id="PTHR30221">
    <property type="entry name" value="SMALL-CONDUCTANCE MECHANOSENSITIVE CHANNEL"/>
    <property type="match status" value="1"/>
</dbReference>
<feature type="domain" description="Mechanosensitive ion channel MscS C-terminal" evidence="10">
    <location>
        <begin position="178"/>
        <end position="258"/>
    </location>
</feature>
<feature type="transmembrane region" description="Helical" evidence="8">
    <location>
        <begin position="87"/>
        <end position="117"/>
    </location>
</feature>
<evidence type="ECO:0000256" key="4">
    <source>
        <dbReference type="ARBA" id="ARBA00022692"/>
    </source>
</evidence>
<name>A0A382J1V6_9ZZZZ</name>
<dbReference type="InterPro" id="IPR045275">
    <property type="entry name" value="MscS_archaea/bacteria_type"/>
</dbReference>
<dbReference type="InterPro" id="IPR049278">
    <property type="entry name" value="MS_channel_C"/>
</dbReference>
<keyword evidence="4 8" id="KW-0812">Transmembrane</keyword>
<organism evidence="12">
    <name type="scientific">marine metagenome</name>
    <dbReference type="NCBI Taxonomy" id="408172"/>
    <lineage>
        <taxon>unclassified sequences</taxon>
        <taxon>metagenomes</taxon>
        <taxon>ecological metagenomes</taxon>
    </lineage>
</organism>
<evidence type="ECO:0000313" key="12">
    <source>
        <dbReference type="EMBL" id="SVC05545.1"/>
    </source>
</evidence>
<evidence type="ECO:0000256" key="2">
    <source>
        <dbReference type="ARBA" id="ARBA00008017"/>
    </source>
</evidence>
<dbReference type="AlphaFoldDB" id="A0A382J1V6"/>
<evidence type="ECO:0000259" key="10">
    <source>
        <dbReference type="Pfam" id="PF21082"/>
    </source>
</evidence>
<feature type="transmembrane region" description="Helical" evidence="8">
    <location>
        <begin position="62"/>
        <end position="81"/>
    </location>
</feature>
<evidence type="ECO:0000256" key="3">
    <source>
        <dbReference type="ARBA" id="ARBA00022475"/>
    </source>
</evidence>
<dbReference type="Gene3D" id="1.10.287.1260">
    <property type="match status" value="1"/>
</dbReference>
<feature type="domain" description="Mechanosensitive ion channel transmembrane helices 2/3" evidence="11">
    <location>
        <begin position="62"/>
        <end position="102"/>
    </location>
</feature>
<feature type="compositionally biased region" description="Polar residues" evidence="7">
    <location>
        <begin position="269"/>
        <end position="294"/>
    </location>
</feature>
<dbReference type="SUPFAM" id="SSF50182">
    <property type="entry name" value="Sm-like ribonucleoproteins"/>
    <property type="match status" value="1"/>
</dbReference>
<dbReference type="SUPFAM" id="SSF82689">
    <property type="entry name" value="Mechanosensitive channel protein MscS (YggB), C-terminal domain"/>
    <property type="match status" value="1"/>
</dbReference>
<evidence type="ECO:0000256" key="5">
    <source>
        <dbReference type="ARBA" id="ARBA00022989"/>
    </source>
</evidence>
<dbReference type="PANTHER" id="PTHR30221:SF1">
    <property type="entry name" value="SMALL-CONDUCTANCE MECHANOSENSITIVE CHANNEL"/>
    <property type="match status" value="1"/>
</dbReference>
<evidence type="ECO:0000256" key="1">
    <source>
        <dbReference type="ARBA" id="ARBA00004651"/>
    </source>
</evidence>
<dbReference type="EMBL" id="UINC01070978">
    <property type="protein sequence ID" value="SVC05545.1"/>
    <property type="molecule type" value="Genomic_DNA"/>
</dbReference>
<keyword evidence="6 8" id="KW-0472">Membrane</keyword>